<name>A0A6I2R234_FLAPL</name>
<keyword evidence="1" id="KW-0378">Hydrolase</keyword>
<dbReference type="GO" id="GO:0030246">
    <property type="term" value="F:carbohydrate binding"/>
    <property type="evidence" value="ECO:0007669"/>
    <property type="project" value="InterPro"/>
</dbReference>
<proteinExistence type="predicted"/>
<evidence type="ECO:0000256" key="2">
    <source>
        <dbReference type="SAM" id="MobiDB-lite"/>
    </source>
</evidence>
<dbReference type="SUPFAM" id="SSF51055">
    <property type="entry name" value="Carbohydrate binding domain"/>
    <property type="match status" value="1"/>
</dbReference>
<evidence type="ECO:0000259" key="3">
    <source>
        <dbReference type="Pfam" id="PF02839"/>
    </source>
</evidence>
<dbReference type="InterPro" id="IPR003610">
    <property type="entry name" value="CBM5/12"/>
</dbReference>
<dbReference type="GO" id="GO:0005576">
    <property type="term" value="C:extracellular region"/>
    <property type="evidence" value="ECO:0007669"/>
    <property type="project" value="InterPro"/>
</dbReference>
<accession>A0A6I2R234</accession>
<feature type="compositionally biased region" description="Polar residues" evidence="2">
    <location>
        <begin position="138"/>
        <end position="150"/>
    </location>
</feature>
<organism evidence="4 5">
    <name type="scientific">Flavonifractor plautii</name>
    <name type="common">Fusobacterium plautii</name>
    <dbReference type="NCBI Taxonomy" id="292800"/>
    <lineage>
        <taxon>Bacteria</taxon>
        <taxon>Bacillati</taxon>
        <taxon>Bacillota</taxon>
        <taxon>Clostridia</taxon>
        <taxon>Eubacteriales</taxon>
        <taxon>Oscillospiraceae</taxon>
        <taxon>Flavonifractor</taxon>
    </lineage>
</organism>
<dbReference type="AlphaFoldDB" id="A0A6I2R234"/>
<dbReference type="EMBL" id="WKPR01000015">
    <property type="protein sequence ID" value="MSB20694.1"/>
    <property type="molecule type" value="Genomic_DNA"/>
</dbReference>
<comment type="caution">
    <text evidence="4">The sequence shown here is derived from an EMBL/GenBank/DDBJ whole genome shotgun (WGS) entry which is preliminary data.</text>
</comment>
<reference evidence="4 5" key="1">
    <citation type="journal article" date="2019" name="Nat. Med.">
        <title>A library of human gut bacterial isolates paired with longitudinal multiomics data enables mechanistic microbiome research.</title>
        <authorList>
            <person name="Poyet M."/>
            <person name="Groussin M."/>
            <person name="Gibbons S.M."/>
            <person name="Avila-Pacheco J."/>
            <person name="Jiang X."/>
            <person name="Kearney S.M."/>
            <person name="Perrotta A.R."/>
            <person name="Berdy B."/>
            <person name="Zhao S."/>
            <person name="Lieberman T.D."/>
            <person name="Swanson P.K."/>
            <person name="Smith M."/>
            <person name="Roesemann S."/>
            <person name="Alexander J.E."/>
            <person name="Rich S.A."/>
            <person name="Livny J."/>
            <person name="Vlamakis H."/>
            <person name="Clish C."/>
            <person name="Bullock K."/>
            <person name="Deik A."/>
            <person name="Scott J."/>
            <person name="Pierce K.A."/>
            <person name="Xavier R.J."/>
            <person name="Alm E.J."/>
        </authorList>
    </citation>
    <scope>NUCLEOTIDE SEQUENCE [LARGE SCALE GENOMIC DNA]</scope>
    <source>
        <strain evidence="4 5">BIOML-A2</strain>
    </source>
</reference>
<evidence type="ECO:0000256" key="1">
    <source>
        <dbReference type="ARBA" id="ARBA00022801"/>
    </source>
</evidence>
<dbReference type="Pfam" id="PF02839">
    <property type="entry name" value="CBM_5_12"/>
    <property type="match status" value="1"/>
</dbReference>
<evidence type="ECO:0000313" key="4">
    <source>
        <dbReference type="EMBL" id="MSB20694.1"/>
    </source>
</evidence>
<sequence>MFRIIKNGASIGLTENLNYIKQAENGCYVLCPEPDASGIVFGGTVYHLLGRTGLDGVETVSLEEADGGMEIIKATEAGGIVFVTMAEAGNIDPETAAEHAELFAEWAYPINYKTGQIRRYKGTLYKCVQNHTSQADWTPDTASSLWSKTSDPAEEWPEWSQPVGAHDAYPKGAKVSHNSKHWISTAENNVWEPGVYGWEEVTNAV</sequence>
<dbReference type="RefSeq" id="WP_009257815.1">
    <property type="nucleotide sequence ID" value="NZ_BAABZG010000001.1"/>
</dbReference>
<feature type="domain" description="Chitin-binding type-3" evidence="3">
    <location>
        <begin position="105"/>
        <end position="146"/>
    </location>
</feature>
<evidence type="ECO:0000313" key="5">
    <source>
        <dbReference type="Proteomes" id="UP000434475"/>
    </source>
</evidence>
<dbReference type="Gene3D" id="2.10.10.90">
    <property type="match status" value="1"/>
</dbReference>
<protein>
    <submittedName>
        <fullName evidence="4">Chitinase</fullName>
    </submittedName>
</protein>
<dbReference type="InterPro" id="IPR036573">
    <property type="entry name" value="CBM_sf_5/12"/>
</dbReference>
<dbReference type="GO" id="GO:0004553">
    <property type="term" value="F:hydrolase activity, hydrolyzing O-glycosyl compounds"/>
    <property type="evidence" value="ECO:0007669"/>
    <property type="project" value="InterPro"/>
</dbReference>
<gene>
    <name evidence="4" type="ORF">GKE97_14360</name>
</gene>
<dbReference type="GO" id="GO:0005975">
    <property type="term" value="P:carbohydrate metabolic process"/>
    <property type="evidence" value="ECO:0007669"/>
    <property type="project" value="InterPro"/>
</dbReference>
<feature type="region of interest" description="Disordered" evidence="2">
    <location>
        <begin position="138"/>
        <end position="160"/>
    </location>
</feature>
<dbReference type="CDD" id="cd12214">
    <property type="entry name" value="ChiA1_BD"/>
    <property type="match status" value="1"/>
</dbReference>
<dbReference type="Proteomes" id="UP000434475">
    <property type="component" value="Unassembled WGS sequence"/>
</dbReference>